<accession>A0A4Q1BGB8</accession>
<dbReference type="VEuPathDB" id="FungiDB:TREMEDRAFT_44157"/>
<organism evidence="3 4">
    <name type="scientific">Tremella mesenterica</name>
    <name type="common">Jelly fungus</name>
    <dbReference type="NCBI Taxonomy" id="5217"/>
    <lineage>
        <taxon>Eukaryota</taxon>
        <taxon>Fungi</taxon>
        <taxon>Dikarya</taxon>
        <taxon>Basidiomycota</taxon>
        <taxon>Agaricomycotina</taxon>
        <taxon>Tremellomycetes</taxon>
        <taxon>Tremellales</taxon>
        <taxon>Tremellaceae</taxon>
        <taxon>Tremella</taxon>
    </lineage>
</organism>
<dbReference type="Pfam" id="PF11817">
    <property type="entry name" value="Foie-gras_1"/>
    <property type="match status" value="1"/>
</dbReference>
<gene>
    <name evidence="3" type="ORF">M231_06285</name>
</gene>
<feature type="region of interest" description="Disordered" evidence="1">
    <location>
        <begin position="25"/>
        <end position="132"/>
    </location>
</feature>
<evidence type="ECO:0000256" key="1">
    <source>
        <dbReference type="SAM" id="MobiDB-lite"/>
    </source>
</evidence>
<dbReference type="PANTHER" id="PTHR14374">
    <property type="entry name" value="FOIE GRAS"/>
    <property type="match status" value="1"/>
</dbReference>
<dbReference type="InParanoid" id="A0A4Q1BGB8"/>
<dbReference type="OrthoDB" id="6278596at2759"/>
<evidence type="ECO:0000313" key="4">
    <source>
        <dbReference type="Proteomes" id="UP000289152"/>
    </source>
</evidence>
<evidence type="ECO:0000259" key="2">
    <source>
        <dbReference type="Pfam" id="PF11817"/>
    </source>
</evidence>
<reference evidence="3 4" key="1">
    <citation type="submission" date="2016-06" db="EMBL/GenBank/DDBJ databases">
        <title>Evolution of pathogenesis and genome organization in the Tremellales.</title>
        <authorList>
            <person name="Cuomo C."/>
            <person name="Litvintseva A."/>
            <person name="Heitman J."/>
            <person name="Chen Y."/>
            <person name="Sun S."/>
            <person name="Springer D."/>
            <person name="Dromer F."/>
            <person name="Young S."/>
            <person name="Zeng Q."/>
            <person name="Chapman S."/>
            <person name="Gujja S."/>
            <person name="Saif S."/>
            <person name="Birren B."/>
        </authorList>
    </citation>
    <scope>NUCLEOTIDE SEQUENCE [LARGE SCALE GENOMIC DNA]</scope>
    <source>
        <strain evidence="3 4">ATCC 28783</strain>
    </source>
</reference>
<evidence type="ECO:0000313" key="3">
    <source>
        <dbReference type="EMBL" id="RXK36441.1"/>
    </source>
</evidence>
<feature type="compositionally biased region" description="Low complexity" evidence="1">
    <location>
        <begin position="31"/>
        <end position="44"/>
    </location>
</feature>
<proteinExistence type="predicted"/>
<dbReference type="STRING" id="5217.A0A4Q1BGB8"/>
<dbReference type="EMBL" id="SDIL01000097">
    <property type="protein sequence ID" value="RXK36441.1"/>
    <property type="molecule type" value="Genomic_DNA"/>
</dbReference>
<dbReference type="Proteomes" id="UP000289152">
    <property type="component" value="Unassembled WGS sequence"/>
</dbReference>
<comment type="caution">
    <text evidence="3">The sequence shown here is derived from an EMBL/GenBank/DDBJ whole genome shotgun (WGS) entry which is preliminary data.</text>
</comment>
<keyword evidence="4" id="KW-1185">Reference proteome</keyword>
<protein>
    <recommendedName>
        <fullName evidence="2">Trafficking protein particle complex subunit 11 domain-containing protein</fullName>
    </recommendedName>
</protein>
<feature type="domain" description="Trafficking protein particle complex subunit 11" evidence="2">
    <location>
        <begin position="434"/>
        <end position="693"/>
    </location>
</feature>
<dbReference type="AlphaFoldDB" id="A0A4Q1BGB8"/>
<dbReference type="InterPro" id="IPR021773">
    <property type="entry name" value="TPC11"/>
</dbReference>
<dbReference type="PANTHER" id="PTHR14374:SF0">
    <property type="entry name" value="TRAFFICKING PROTEIN PARTICLE COMPLEX SUBUNIT 11"/>
    <property type="match status" value="1"/>
</dbReference>
<name>A0A4Q1BGB8_TREME</name>
<sequence>MGSYPHEFLAHPQPLMFVAGLWSSSGRDRSASSASASNVAGPSSRGRAGTITSSDPAVTLAQAPLAAFTSPRSLQRGLPSSPPAVRSPPLGGPTSPREDETESTLGKDVLAVPDDSNNRGLAEQATEGSERDVEFETLLSDLRGSLEGLGEKTKVWLPYDKRKNFRIVMVDKYHRLPARKAPPQSTVDQAPHSTLSPYTTTSPMYPDGLISPIWIRKHAEMVPSVFVLFLRLYEVQSPSPDLSPEHQNAFNAGEKQREKELDEMMIREIADRRRRLGERGIKLTVVLMASAITLDSPTLDARLSHLRRSSSLSSKASLFVLTPVPADQLAEFVASLQESLYDSAMEYYANHIKKIRRKRGRIAGLPQFTQSSVLNGGIKMLGPHGWAVRYDWKAAWFSEIRGDLDIARRYYEECWNELVRMFSSTQILPPRSKRWAEAKVLADCVAIRICRLWLYSGESAKVLEPFNLHLHRFGDLSRGWGIGDETYEFWSWLSREYRIFAELLEEAVKQGHQITPSALPTFPTPLAAAHPPTPDYYATPTSSTNPLMFLQGPAFYYYTAAACSVERKRKFEDALSAESSSPAPGLNTEKTVDHAALIGEVTEKQSEGKKLEKKKRERRPSRVALYMSFRMAEVYCQAGQYEMVMSHFDKLAEEFRRDGWPIVVRQIRELWYEAAQRTGNVEVAARLLWEMLAPSSGVETEDRSALQEDILSLLRTTKPSTAEPLIVTFVPSSAFLDIKAGFWERTCQSGQTAPFQITLACPEEVDISNIRFTKLKVVFSDEKFNSTVVDSPDITESVTLLDLGMIQEKSELDTIQTALRWTPGHKLTINGQVGGVTDSAIKITSVILELKESSWDVQIVFTPDLLVEWSTPTSLLMPLQELCSSVSFTPRPHNLDVEVQHDPSGYVDEVLPIMIKVTNPEDVDLEIQMSVLLQSGEPGDTSTITFERKESTNSLQNLPLGILSQGNLEKILYLRCPKPASKTIQISIQSCLSSSSDKTLEEIQRTLVIPFLYPFMLSSTVQVHDTDFGERSAAISSVISCPGPRPLHVENLKIQSFGNEEITYTSSSLEGEQFPQLWDQDTAFSLVAKFVLQPKTRRNSMVLGGIPAELVFQWRTLVLLLPPPSLRRSSLVPMVPSPLPHILIERNKFDMWTNNNPLKRHSSHPFPGDESLITGYPIH</sequence>